<sequence length="147" mass="17184">MKKDVEAFRIFVQKHPKLISEVRSNNRTWRDVYEDWYFLGANHESWKAFKAEKDQDTVKTGHFRGLKERKQKQEPESAEEQSKKEITVGDVFSMFRDINVSEIQQHIVQFSGAIEGIHQLLKQFQGSKSVQGPPSNSKDSYFSVFKD</sequence>
<protein>
    <submittedName>
        <fullName evidence="2">YlbD family protein</fullName>
    </submittedName>
</protein>
<dbReference type="EMBL" id="JAIWJX010000002">
    <property type="protein sequence ID" value="MCK6256886.1"/>
    <property type="molecule type" value="Genomic_DNA"/>
</dbReference>
<reference evidence="2" key="1">
    <citation type="submission" date="2021-09" db="EMBL/GenBank/DDBJ databases">
        <title>Genome analysis of Fictibacillus sp. KIGAM418 isolated from marine sediment.</title>
        <authorList>
            <person name="Seo M.-J."/>
            <person name="Cho E.-S."/>
            <person name="Hwang C.Y."/>
        </authorList>
    </citation>
    <scope>NUCLEOTIDE SEQUENCE</scope>
    <source>
        <strain evidence="2">KIGAM418</strain>
    </source>
</reference>
<organism evidence="2 3">
    <name type="scientific">Fictibacillus marinisediminis</name>
    <dbReference type="NCBI Taxonomy" id="2878389"/>
    <lineage>
        <taxon>Bacteria</taxon>
        <taxon>Bacillati</taxon>
        <taxon>Bacillota</taxon>
        <taxon>Bacilli</taxon>
        <taxon>Bacillales</taxon>
        <taxon>Fictibacillaceae</taxon>
        <taxon>Fictibacillus</taxon>
    </lineage>
</organism>
<dbReference type="Proteomes" id="UP001139011">
    <property type="component" value="Unassembled WGS sequence"/>
</dbReference>
<evidence type="ECO:0000313" key="3">
    <source>
        <dbReference type="Proteomes" id="UP001139011"/>
    </source>
</evidence>
<dbReference type="RefSeq" id="WP_248252484.1">
    <property type="nucleotide sequence ID" value="NZ_JAIWJX010000002.1"/>
</dbReference>
<dbReference type="AlphaFoldDB" id="A0A9X2BCT4"/>
<dbReference type="InterPro" id="IPR025953">
    <property type="entry name" value="YlbD_coat"/>
</dbReference>
<evidence type="ECO:0000313" key="2">
    <source>
        <dbReference type="EMBL" id="MCK6256886.1"/>
    </source>
</evidence>
<proteinExistence type="predicted"/>
<dbReference type="Pfam" id="PF14071">
    <property type="entry name" value="YlbD_coat"/>
    <property type="match status" value="1"/>
</dbReference>
<accession>A0A9X2BCT4</accession>
<feature type="region of interest" description="Disordered" evidence="1">
    <location>
        <begin position="126"/>
        <end position="147"/>
    </location>
</feature>
<keyword evidence="3" id="KW-1185">Reference proteome</keyword>
<feature type="region of interest" description="Disordered" evidence="1">
    <location>
        <begin position="52"/>
        <end position="83"/>
    </location>
</feature>
<evidence type="ECO:0000256" key="1">
    <source>
        <dbReference type="SAM" id="MobiDB-lite"/>
    </source>
</evidence>
<comment type="caution">
    <text evidence="2">The sequence shown here is derived from an EMBL/GenBank/DDBJ whole genome shotgun (WGS) entry which is preliminary data.</text>
</comment>
<feature type="compositionally biased region" description="Polar residues" evidence="1">
    <location>
        <begin position="126"/>
        <end position="140"/>
    </location>
</feature>
<gene>
    <name evidence="2" type="ORF">LCY76_09795</name>
</gene>
<name>A0A9X2BCT4_9BACL</name>